<dbReference type="InterPro" id="IPR047589">
    <property type="entry name" value="DUF11_rpt"/>
</dbReference>
<name>A0ABU2FBP9_9EURY</name>
<evidence type="ECO:0000259" key="3">
    <source>
        <dbReference type="Pfam" id="PF26490"/>
    </source>
</evidence>
<evidence type="ECO:0000313" key="5">
    <source>
        <dbReference type="Proteomes" id="UP001259659"/>
    </source>
</evidence>
<accession>A0ABU2FBP9</accession>
<feature type="domain" description="DUF8159" evidence="3">
    <location>
        <begin position="323"/>
        <end position="416"/>
    </location>
</feature>
<protein>
    <recommendedName>
        <fullName evidence="6">DUF11 domain-containing protein</fullName>
    </recommendedName>
</protein>
<organism evidence="4 5">
    <name type="scientific">Haloarcula saliterrae</name>
    <dbReference type="NCBI Taxonomy" id="2950534"/>
    <lineage>
        <taxon>Archaea</taxon>
        <taxon>Methanobacteriati</taxon>
        <taxon>Methanobacteriota</taxon>
        <taxon>Stenosarchaea group</taxon>
        <taxon>Halobacteria</taxon>
        <taxon>Halobacteriales</taxon>
        <taxon>Haloarculaceae</taxon>
        <taxon>Haloarcula</taxon>
    </lineage>
</organism>
<feature type="region of interest" description="Disordered" evidence="1">
    <location>
        <begin position="273"/>
        <end position="324"/>
    </location>
</feature>
<feature type="compositionally biased region" description="Polar residues" evidence="1">
    <location>
        <begin position="288"/>
        <end position="306"/>
    </location>
</feature>
<proteinExistence type="predicted"/>
<feature type="domain" description="DUF11" evidence="2">
    <location>
        <begin position="33"/>
        <end position="125"/>
    </location>
</feature>
<dbReference type="InterPro" id="IPR001434">
    <property type="entry name" value="OmcB-like_DUF11"/>
</dbReference>
<dbReference type="Pfam" id="PF26490">
    <property type="entry name" value="DUF8159"/>
    <property type="match status" value="1"/>
</dbReference>
<comment type="caution">
    <text evidence="4">The sequence shown here is derived from an EMBL/GenBank/DDBJ whole genome shotgun (WGS) entry which is preliminary data.</text>
</comment>
<evidence type="ECO:0008006" key="6">
    <source>
        <dbReference type="Google" id="ProtNLM"/>
    </source>
</evidence>
<feature type="compositionally biased region" description="Gly residues" evidence="1">
    <location>
        <begin position="143"/>
        <end position="160"/>
    </location>
</feature>
<dbReference type="RefSeq" id="WP_310919325.1">
    <property type="nucleotide sequence ID" value="NZ_JAMQON010000002.1"/>
</dbReference>
<keyword evidence="5" id="KW-1185">Reference proteome</keyword>
<dbReference type="Proteomes" id="UP001259659">
    <property type="component" value="Unassembled WGS sequence"/>
</dbReference>
<dbReference type="EMBL" id="JAMQON010000002">
    <property type="protein sequence ID" value="MDS0259694.1"/>
    <property type="molecule type" value="Genomic_DNA"/>
</dbReference>
<dbReference type="NCBIfam" id="TIGR01451">
    <property type="entry name" value="B_ant_repeat"/>
    <property type="match status" value="1"/>
</dbReference>
<evidence type="ECO:0000256" key="1">
    <source>
        <dbReference type="SAM" id="MobiDB-lite"/>
    </source>
</evidence>
<feature type="compositionally biased region" description="Low complexity" evidence="1">
    <location>
        <begin position="108"/>
        <end position="124"/>
    </location>
</feature>
<evidence type="ECO:0000313" key="4">
    <source>
        <dbReference type="EMBL" id="MDS0259694.1"/>
    </source>
</evidence>
<feature type="region of interest" description="Disordered" evidence="1">
    <location>
        <begin position="108"/>
        <end position="241"/>
    </location>
</feature>
<dbReference type="InterPro" id="IPR058473">
    <property type="entry name" value="DUF8159"/>
</dbReference>
<feature type="compositionally biased region" description="Polar residues" evidence="1">
    <location>
        <begin position="167"/>
        <end position="205"/>
    </location>
</feature>
<evidence type="ECO:0000259" key="2">
    <source>
        <dbReference type="Pfam" id="PF01345"/>
    </source>
</evidence>
<gene>
    <name evidence="4" type="ORF">NDI56_09850</name>
</gene>
<reference evidence="4 5" key="1">
    <citation type="submission" date="2022-06" db="EMBL/GenBank/DDBJ databases">
        <title>Haloarcula sp. a new haloarchaeum isolate from saline soil.</title>
        <authorList>
            <person name="Strakova D."/>
            <person name="Galisteo C."/>
            <person name="Sanchez-Porro C."/>
            <person name="Ventosa A."/>
        </authorList>
    </citation>
    <scope>NUCLEOTIDE SEQUENCE [LARGE SCALE GENOMIC DNA]</scope>
    <source>
        <strain evidence="4 5">S1CR25-12</strain>
    </source>
</reference>
<dbReference type="Pfam" id="PF01345">
    <property type="entry name" value="DUF11"/>
    <property type="match status" value="1"/>
</dbReference>
<sequence>MKRTLYGVVAVVLVAVLAAPAVAEPATTSITGPTQVQPGDTVTYTFTVTNTGGNESGYLLDATLPDGWAIVERSDDGGRWKASENQWLWLSIEPDITKATSLTLSVPANTSASSVTVTSRASNSDGLQDVATKEVTVEDDDGSGGGGSDDGGTYGGGSDDGGPSDSEANATGSEANAATDSETNAATDSEQNTATGSEPDPSTESEAVGTAGGSASEPTDESATDSASETGDEAGASDTGGGTNTALGMGIGALVVLAVGVGIGTARWNAAGESAATDTASGDVEAESGTTASDDVETESGTTASGATDDGVSASGDEGGTGDIDVLDLQKGSAECTITYSTAETSNKAIGDEIREIAQGYASAGADDIGTQRLEATITDGEQTVATWHIRSEWLCQLENGELSAETFERKVLGTICFSS</sequence>